<evidence type="ECO:0008006" key="3">
    <source>
        <dbReference type="Google" id="ProtNLM"/>
    </source>
</evidence>
<dbReference type="AlphaFoldDB" id="A0A5B8MPT4"/>
<name>A0A5B8MPT4_9CHLO</name>
<dbReference type="HAMAP" id="MF_01077">
    <property type="entry name" value="RimP"/>
    <property type="match status" value="1"/>
</dbReference>
<keyword evidence="2" id="KW-1185">Reference proteome</keyword>
<dbReference type="InterPro" id="IPR003728">
    <property type="entry name" value="Ribosome_maturation_RimP"/>
</dbReference>
<proteinExistence type="inferred from homology"/>
<evidence type="ECO:0000313" key="1">
    <source>
        <dbReference type="EMBL" id="QDZ22351.1"/>
    </source>
</evidence>
<dbReference type="EMBL" id="CP031040">
    <property type="protein sequence ID" value="QDZ22351.1"/>
    <property type="molecule type" value="Genomic_DNA"/>
</dbReference>
<dbReference type="PANTHER" id="PTHR34544:SF3">
    <property type="entry name" value="OS07G0155200 PROTEIN"/>
    <property type="match status" value="1"/>
</dbReference>
<accession>A0A5B8MPT4</accession>
<dbReference type="STRING" id="1764295.A0A5B8MPT4"/>
<sequence>MRATRTSRMLLSKAKGCTRGRERGTGTSVVLWSKSRKAVGSGQHGFWGSSSASPHVRRALSRHTFACSSLGGSDEAEADWLLEEEEGAKGHFKLKELDKPGAVLTGSNDVGTKAFESAERAISRLREGGGLQLDIFSFGFEASRGKVYIRIDKLDNKFGSPTLDDIGLFSRAYGEALAEDLGEDVSDDIEIEVSSPGAERELRIPGDLDRFSELPLCVEMPKDSFVLEGVEVKKSKNDMHSTLRVVMTTRRVDLDKGEVELAPFKSKRNENAFGRKTWNKIFKSGKTLVLGFDQLKRVNIHLEI</sequence>
<protein>
    <recommendedName>
        <fullName evidence="3">Ribosome maturation factor RimP N-terminal domain-containing protein</fullName>
    </recommendedName>
</protein>
<reference evidence="1 2" key="1">
    <citation type="submission" date="2018-07" db="EMBL/GenBank/DDBJ databases">
        <title>The complete nuclear genome of the prasinophyte Chloropicon primus (CCMP1205).</title>
        <authorList>
            <person name="Pombert J.-F."/>
            <person name="Otis C."/>
            <person name="Turmel M."/>
            <person name="Lemieux C."/>
        </authorList>
    </citation>
    <scope>NUCLEOTIDE SEQUENCE [LARGE SCALE GENOMIC DNA]</scope>
    <source>
        <strain evidence="1 2">CCMP1205</strain>
    </source>
</reference>
<dbReference type="OrthoDB" id="1100432at2759"/>
<dbReference type="PANTHER" id="PTHR34544">
    <property type="entry name" value="OSJNBA0006B20.18 PROTEIN"/>
    <property type="match status" value="1"/>
</dbReference>
<gene>
    <name evidence="1" type="ORF">A3770_07p48690</name>
</gene>
<evidence type="ECO:0000313" key="2">
    <source>
        <dbReference type="Proteomes" id="UP000316726"/>
    </source>
</evidence>
<dbReference type="Proteomes" id="UP000316726">
    <property type="component" value="Chromosome 7"/>
</dbReference>
<organism evidence="1 2">
    <name type="scientific">Chloropicon primus</name>
    <dbReference type="NCBI Taxonomy" id="1764295"/>
    <lineage>
        <taxon>Eukaryota</taxon>
        <taxon>Viridiplantae</taxon>
        <taxon>Chlorophyta</taxon>
        <taxon>Chloropicophyceae</taxon>
        <taxon>Chloropicales</taxon>
        <taxon>Chloropicaceae</taxon>
        <taxon>Chloropicon</taxon>
    </lineage>
</organism>
<dbReference type="GO" id="GO:0042274">
    <property type="term" value="P:ribosomal small subunit biogenesis"/>
    <property type="evidence" value="ECO:0007669"/>
    <property type="project" value="InterPro"/>
</dbReference>